<dbReference type="InterPro" id="IPR029021">
    <property type="entry name" value="Prot-tyrosine_phosphatase-like"/>
</dbReference>
<evidence type="ECO:0000259" key="4">
    <source>
        <dbReference type="PROSITE" id="PS50054"/>
    </source>
</evidence>
<dbReference type="PANTHER" id="PTHR45961:SF6">
    <property type="entry name" value="IP21249P"/>
    <property type="match status" value="1"/>
</dbReference>
<evidence type="ECO:0000256" key="3">
    <source>
        <dbReference type="ARBA" id="ARBA00022912"/>
    </source>
</evidence>
<name>A0A9N9QIU3_9CUCU</name>
<organism evidence="6 7">
    <name type="scientific">Ceutorhynchus assimilis</name>
    <name type="common">cabbage seed weevil</name>
    <dbReference type="NCBI Taxonomy" id="467358"/>
    <lineage>
        <taxon>Eukaryota</taxon>
        <taxon>Metazoa</taxon>
        <taxon>Ecdysozoa</taxon>
        <taxon>Arthropoda</taxon>
        <taxon>Hexapoda</taxon>
        <taxon>Insecta</taxon>
        <taxon>Pterygota</taxon>
        <taxon>Neoptera</taxon>
        <taxon>Endopterygota</taxon>
        <taxon>Coleoptera</taxon>
        <taxon>Polyphaga</taxon>
        <taxon>Cucujiformia</taxon>
        <taxon>Curculionidae</taxon>
        <taxon>Ceutorhynchinae</taxon>
        <taxon>Ceutorhynchus</taxon>
    </lineage>
</organism>
<evidence type="ECO:0000313" key="6">
    <source>
        <dbReference type="EMBL" id="CAG9766989.1"/>
    </source>
</evidence>
<dbReference type="GO" id="GO:0005737">
    <property type="term" value="C:cytoplasm"/>
    <property type="evidence" value="ECO:0007669"/>
    <property type="project" value="TreeGrafter"/>
</dbReference>
<dbReference type="PROSITE" id="PS50054">
    <property type="entry name" value="TYR_PHOSPHATASE_DUAL"/>
    <property type="match status" value="1"/>
</dbReference>
<dbReference type="OrthoDB" id="285418at2759"/>
<keyword evidence="3" id="KW-0904">Protein phosphatase</keyword>
<dbReference type="Gene3D" id="3.90.190.10">
    <property type="entry name" value="Protein tyrosine phosphatase superfamily"/>
    <property type="match status" value="1"/>
</dbReference>
<dbReference type="Proteomes" id="UP001152799">
    <property type="component" value="Chromosome 3"/>
</dbReference>
<feature type="domain" description="Tyrosine specific protein phosphatases" evidence="5">
    <location>
        <begin position="122"/>
        <end position="181"/>
    </location>
</feature>
<evidence type="ECO:0000313" key="7">
    <source>
        <dbReference type="Proteomes" id="UP001152799"/>
    </source>
</evidence>
<keyword evidence="2" id="KW-0378">Hydrolase</keyword>
<dbReference type="AlphaFoldDB" id="A0A9N9QIU3"/>
<evidence type="ECO:0000256" key="1">
    <source>
        <dbReference type="ARBA" id="ARBA00008601"/>
    </source>
</evidence>
<evidence type="ECO:0000256" key="2">
    <source>
        <dbReference type="ARBA" id="ARBA00022801"/>
    </source>
</evidence>
<feature type="domain" description="Tyrosine-protein phosphatase" evidence="4">
    <location>
        <begin position="61"/>
        <end position="202"/>
    </location>
</feature>
<dbReference type="InterPro" id="IPR052103">
    <property type="entry name" value="Dual_spec_Phospatases"/>
</dbReference>
<dbReference type="InterPro" id="IPR000340">
    <property type="entry name" value="Dual-sp_phosphatase_cat-dom"/>
</dbReference>
<keyword evidence="7" id="KW-1185">Reference proteome</keyword>
<gene>
    <name evidence="6" type="ORF">CEUTPL_LOCUS7556</name>
</gene>
<accession>A0A9N9QIU3</accession>
<evidence type="ECO:0000259" key="5">
    <source>
        <dbReference type="PROSITE" id="PS50056"/>
    </source>
</evidence>
<dbReference type="SUPFAM" id="SSF52799">
    <property type="entry name" value="(Phosphotyrosine protein) phosphatases II"/>
    <property type="match status" value="1"/>
</dbReference>
<dbReference type="PROSITE" id="PS50056">
    <property type="entry name" value="TYR_PHOSPHATASE_2"/>
    <property type="match status" value="1"/>
</dbReference>
<reference evidence="6" key="1">
    <citation type="submission" date="2022-01" db="EMBL/GenBank/DDBJ databases">
        <authorList>
            <person name="King R."/>
        </authorList>
    </citation>
    <scope>NUCLEOTIDE SEQUENCE</scope>
</reference>
<dbReference type="CDD" id="cd14514">
    <property type="entry name" value="DUSP14-like"/>
    <property type="match status" value="1"/>
</dbReference>
<proteinExistence type="inferred from homology"/>
<dbReference type="Pfam" id="PF00782">
    <property type="entry name" value="DSPc"/>
    <property type="match status" value="1"/>
</dbReference>
<dbReference type="InterPro" id="IPR020422">
    <property type="entry name" value="TYR_PHOSPHATASE_DUAL_dom"/>
</dbReference>
<comment type="similarity">
    <text evidence="1">Belongs to the protein-tyrosine phosphatase family. Non-receptor class dual specificity subfamily.</text>
</comment>
<dbReference type="EMBL" id="OU892279">
    <property type="protein sequence ID" value="CAG9766989.1"/>
    <property type="molecule type" value="Genomic_DNA"/>
</dbReference>
<dbReference type="SMART" id="SM00195">
    <property type="entry name" value="DSPc"/>
    <property type="match status" value="1"/>
</dbReference>
<dbReference type="GO" id="GO:0004721">
    <property type="term" value="F:phosphoprotein phosphatase activity"/>
    <property type="evidence" value="ECO:0007669"/>
    <property type="project" value="UniProtKB-KW"/>
</dbReference>
<protein>
    <submittedName>
        <fullName evidence="6">Uncharacterized protein</fullName>
    </submittedName>
</protein>
<dbReference type="PANTHER" id="PTHR45961">
    <property type="entry name" value="IP21249P"/>
    <property type="match status" value="1"/>
</dbReference>
<sequence>MESNQFKTLDLNIDDNHHKEFKENRVHDILYDSLDEDNKHNQRILYSRLYPKENLITENRNISILTEHLILTSAANVVPDIIQKLGVTCVISAAPELPAIPLKTNITYHRIDVMDSPNSHIGSFLDEAADLINKVSSTGGCCLVFCVAGVSRSATLCIAYLMKYHQLTLKEAYDYVKMRRPRIKPNCGFFKQLIEYEKDMFINGSVQMVFNEFVQMCIPDVYDNEYQVIRRINSKFKNRCRQ</sequence>
<dbReference type="InterPro" id="IPR000387">
    <property type="entry name" value="Tyr_Pase_dom"/>
</dbReference>